<feature type="compositionally biased region" description="Pro residues" evidence="1">
    <location>
        <begin position="1"/>
        <end position="10"/>
    </location>
</feature>
<protein>
    <recommendedName>
        <fullName evidence="4">Integral membrane protein</fullName>
    </recommendedName>
</protein>
<evidence type="ECO:0000256" key="1">
    <source>
        <dbReference type="SAM" id="MobiDB-lite"/>
    </source>
</evidence>
<keyword evidence="2" id="KW-0472">Membrane</keyword>
<evidence type="ECO:0000313" key="3">
    <source>
        <dbReference type="EMBL" id="BFP54111.1"/>
    </source>
</evidence>
<evidence type="ECO:0008006" key="4">
    <source>
        <dbReference type="Google" id="ProtNLM"/>
    </source>
</evidence>
<dbReference type="RefSeq" id="WP_405928851.1">
    <property type="nucleotide sequence ID" value="NZ_AP035884.1"/>
</dbReference>
<keyword evidence="2" id="KW-0812">Transmembrane</keyword>
<dbReference type="AlphaFoldDB" id="A0AB33KFS5"/>
<dbReference type="KEGG" id="stcm:SCMC78_39180"/>
<feature type="transmembrane region" description="Helical" evidence="2">
    <location>
        <begin position="82"/>
        <end position="104"/>
    </location>
</feature>
<feature type="compositionally biased region" description="Low complexity" evidence="1">
    <location>
        <begin position="15"/>
        <end position="27"/>
    </location>
</feature>
<organism evidence="3">
    <name type="scientific">Streptomyces sp. CMC78</name>
    <dbReference type="NCBI Taxonomy" id="3231512"/>
    <lineage>
        <taxon>Bacteria</taxon>
        <taxon>Bacillati</taxon>
        <taxon>Actinomycetota</taxon>
        <taxon>Actinomycetes</taxon>
        <taxon>Kitasatosporales</taxon>
        <taxon>Streptomycetaceae</taxon>
        <taxon>Streptomyces</taxon>
    </lineage>
</organism>
<feature type="transmembrane region" description="Helical" evidence="2">
    <location>
        <begin position="46"/>
        <end position="70"/>
    </location>
</feature>
<proteinExistence type="predicted"/>
<dbReference type="EMBL" id="AP035884">
    <property type="protein sequence ID" value="BFP54111.1"/>
    <property type="molecule type" value="Genomic_DNA"/>
</dbReference>
<evidence type="ECO:0000256" key="2">
    <source>
        <dbReference type="SAM" id="Phobius"/>
    </source>
</evidence>
<feature type="region of interest" description="Disordered" evidence="1">
    <location>
        <begin position="1"/>
        <end position="28"/>
    </location>
</feature>
<name>A0AB33KFS5_9ACTN</name>
<reference evidence="3" key="1">
    <citation type="submission" date="2024-07" db="EMBL/GenBank/DDBJ databases">
        <title>Complete genome sequences of cellulolytic bacteria, Kitasatospora sp. CMC57 and Streptomyces sp. CMC78, isolated from Japanese agricultural soil.</title>
        <authorList>
            <person name="Hashimoto T."/>
            <person name="Ito M."/>
            <person name="Iwamoto M."/>
            <person name="Fukahori D."/>
            <person name="Shoda T."/>
            <person name="Sakoda M."/>
            <person name="Morohoshi T."/>
            <person name="Mitsuboshi M."/>
            <person name="Nishizawa T."/>
        </authorList>
    </citation>
    <scope>NUCLEOTIDE SEQUENCE</scope>
    <source>
        <strain evidence="3">CMC78</strain>
    </source>
</reference>
<sequence>MSDQQPPPPPHRPHTPGAPGAPGVPWGFVQPREGEVTPGYRRRAAILTWAAIVQGALMAVALVVSVVFLIRADQDTRNAAYGYLALVLWVAIAAGVPVLLALAIPGARMRRRVREQNRAGNSPW</sequence>
<accession>A0AB33KFS5</accession>
<keyword evidence="2" id="KW-1133">Transmembrane helix</keyword>
<gene>
    <name evidence="3" type="ORF">SCMC78_39180</name>
</gene>